<protein>
    <submittedName>
        <fullName evidence="1">Uncharacterized protein</fullName>
    </submittedName>
</protein>
<accession>A0ABQ9IUE0</accession>
<keyword evidence="2" id="KW-1185">Reference proteome</keyword>
<evidence type="ECO:0000313" key="2">
    <source>
        <dbReference type="Proteomes" id="UP001162164"/>
    </source>
</evidence>
<dbReference type="EMBL" id="JAPWTJ010002484">
    <property type="protein sequence ID" value="KAJ8965958.1"/>
    <property type="molecule type" value="Genomic_DNA"/>
</dbReference>
<proteinExistence type="predicted"/>
<comment type="caution">
    <text evidence="1">The sequence shown here is derived from an EMBL/GenBank/DDBJ whole genome shotgun (WGS) entry which is preliminary data.</text>
</comment>
<sequence length="134" mass="15473">MQISRFGARISENFVNSCIPLNKNIVSNNIISTKDGKNLLKISTIEDEYDLTIKLTRNIDKSIKNLESAYRLLTVQNQDEEVVLQIENVSIRNYTSVEFFISDLPTIKFTLKSLAGEHSRCIKNYCYEKNFTKK</sequence>
<gene>
    <name evidence="1" type="ORF">NQ317_009600</name>
</gene>
<name>A0ABQ9IUE0_9CUCU</name>
<evidence type="ECO:0000313" key="1">
    <source>
        <dbReference type="EMBL" id="KAJ8965958.1"/>
    </source>
</evidence>
<reference evidence="1" key="1">
    <citation type="journal article" date="2023" name="Insect Mol. Biol.">
        <title>Genome sequencing provides insights into the evolution of gene families encoding plant cell wall-degrading enzymes in longhorned beetles.</title>
        <authorList>
            <person name="Shin N.R."/>
            <person name="Okamura Y."/>
            <person name="Kirsch R."/>
            <person name="Pauchet Y."/>
        </authorList>
    </citation>
    <scope>NUCLEOTIDE SEQUENCE</scope>
    <source>
        <strain evidence="1">MMC_N1</strain>
    </source>
</reference>
<dbReference type="Proteomes" id="UP001162164">
    <property type="component" value="Unassembled WGS sequence"/>
</dbReference>
<organism evidence="1 2">
    <name type="scientific">Molorchus minor</name>
    <dbReference type="NCBI Taxonomy" id="1323400"/>
    <lineage>
        <taxon>Eukaryota</taxon>
        <taxon>Metazoa</taxon>
        <taxon>Ecdysozoa</taxon>
        <taxon>Arthropoda</taxon>
        <taxon>Hexapoda</taxon>
        <taxon>Insecta</taxon>
        <taxon>Pterygota</taxon>
        <taxon>Neoptera</taxon>
        <taxon>Endopterygota</taxon>
        <taxon>Coleoptera</taxon>
        <taxon>Polyphaga</taxon>
        <taxon>Cucujiformia</taxon>
        <taxon>Chrysomeloidea</taxon>
        <taxon>Cerambycidae</taxon>
        <taxon>Lamiinae</taxon>
        <taxon>Monochamini</taxon>
        <taxon>Molorchus</taxon>
    </lineage>
</organism>